<evidence type="ECO:0000313" key="2">
    <source>
        <dbReference type="Proteomes" id="UP000292082"/>
    </source>
</evidence>
<dbReference type="SUPFAM" id="SSF57850">
    <property type="entry name" value="RING/U-box"/>
    <property type="match status" value="1"/>
</dbReference>
<keyword evidence="2" id="KW-1185">Reference proteome</keyword>
<evidence type="ECO:0008006" key="3">
    <source>
        <dbReference type="Google" id="ProtNLM"/>
    </source>
</evidence>
<organism evidence="1 2">
    <name type="scientific">Dichomitus squalens</name>
    <dbReference type="NCBI Taxonomy" id="114155"/>
    <lineage>
        <taxon>Eukaryota</taxon>
        <taxon>Fungi</taxon>
        <taxon>Dikarya</taxon>
        <taxon>Basidiomycota</taxon>
        <taxon>Agaricomycotina</taxon>
        <taxon>Agaricomycetes</taxon>
        <taxon>Polyporales</taxon>
        <taxon>Polyporaceae</taxon>
        <taxon>Dichomitus</taxon>
    </lineage>
</organism>
<dbReference type="EMBL" id="ML145131">
    <property type="protein sequence ID" value="TBU57950.1"/>
    <property type="molecule type" value="Genomic_DNA"/>
</dbReference>
<name>A0A4Q9PU42_9APHY</name>
<accession>A0A4Q9PU42</accession>
<sequence>MHLAKPCRHVPCKTCTDTLVMLTKQCVVCDVQLGEKDIFELTWEETGYAAGGLAGTSEHGLSYRISAQCVCVELMLLKS</sequence>
<dbReference type="AlphaFoldDB" id="A0A4Q9PU42"/>
<proteinExistence type="predicted"/>
<protein>
    <recommendedName>
        <fullName evidence="3">RING-type domain-containing protein</fullName>
    </recommendedName>
</protein>
<dbReference type="Proteomes" id="UP000292082">
    <property type="component" value="Unassembled WGS sequence"/>
</dbReference>
<gene>
    <name evidence="1" type="ORF">BD310DRAFT_928346</name>
</gene>
<evidence type="ECO:0000313" key="1">
    <source>
        <dbReference type="EMBL" id="TBU57950.1"/>
    </source>
</evidence>
<reference evidence="1 2" key="1">
    <citation type="submission" date="2019-01" db="EMBL/GenBank/DDBJ databases">
        <title>Draft genome sequences of three monokaryotic isolates of the white-rot basidiomycete fungus Dichomitus squalens.</title>
        <authorList>
            <consortium name="DOE Joint Genome Institute"/>
            <person name="Lopez S.C."/>
            <person name="Andreopoulos B."/>
            <person name="Pangilinan J."/>
            <person name="Lipzen A."/>
            <person name="Riley R."/>
            <person name="Ahrendt S."/>
            <person name="Ng V."/>
            <person name="Barry K."/>
            <person name="Daum C."/>
            <person name="Grigoriev I.V."/>
            <person name="Hilden K.S."/>
            <person name="Makela M.R."/>
            <person name="de Vries R.P."/>
        </authorList>
    </citation>
    <scope>NUCLEOTIDE SEQUENCE [LARGE SCALE GENOMIC DNA]</scope>
    <source>
        <strain evidence="1 2">CBS 464.89</strain>
    </source>
</reference>